<evidence type="ECO:0000256" key="5">
    <source>
        <dbReference type="ARBA" id="ARBA00023002"/>
    </source>
</evidence>
<reference evidence="7" key="1">
    <citation type="journal article" date="2005" name="Environ. Microbiol.">
        <title>Genetic and functional properties of uncultivated thermophilic crenarchaeotes from a subsurface gold mine as revealed by analysis of genome fragments.</title>
        <authorList>
            <person name="Nunoura T."/>
            <person name="Hirayama H."/>
            <person name="Takami H."/>
            <person name="Oida H."/>
            <person name="Nishi S."/>
            <person name="Shimamura S."/>
            <person name="Suzuki Y."/>
            <person name="Inagaki F."/>
            <person name="Takai K."/>
            <person name="Nealson K.H."/>
            <person name="Horikoshi K."/>
        </authorList>
    </citation>
    <scope>NUCLEOTIDE SEQUENCE</scope>
</reference>
<dbReference type="PROSITE" id="PS00508">
    <property type="entry name" value="NI_HGENASE_L_2"/>
    <property type="match status" value="1"/>
</dbReference>
<feature type="binding site" evidence="6">
    <location>
        <position position="416"/>
    </location>
    <ligand>
        <name>Ni(2+)</name>
        <dbReference type="ChEBI" id="CHEBI:49786"/>
    </ligand>
</feature>
<keyword evidence="6" id="KW-0460">Magnesium</keyword>
<evidence type="ECO:0000256" key="1">
    <source>
        <dbReference type="ARBA" id="ARBA00001967"/>
    </source>
</evidence>
<dbReference type="GO" id="GO:0016151">
    <property type="term" value="F:nickel cation binding"/>
    <property type="evidence" value="ECO:0007669"/>
    <property type="project" value="InterPro"/>
</dbReference>
<keyword evidence="3 6" id="KW-0533">Nickel</keyword>
<feature type="binding site" evidence="6">
    <location>
        <position position="419"/>
    </location>
    <ligand>
        <name>Fe cation</name>
        <dbReference type="ChEBI" id="CHEBI:24875"/>
    </ligand>
</feature>
<dbReference type="AlphaFoldDB" id="H5SH95"/>
<sequence>MSRNSKTIRVDYLARVEGEGALYVKIKGDTVVDVRLKIFEPPRFFEAFLRGRSFTEAPDITARICGICPIAYQMSSCHAMEDACGVKVDGQLRALRRLIYCGEWIESHVLHIAMLHAPDFLGYESAIHMAKDHPDLVQKALKLKKIGNEIVTLLGGREIHPINVRVGGFYKVPTKSELQGLVADLTWARDAAYELVRWTGTLEFPDFEQDYEFVALRHPHEYPFNEGRLVSNKGLDIAIREYEEHFIEEHVEHSNALHSVIKGRGNYFVGPLARYNLNFDRLPRSVQQAAKEAGLGPVCKNPFQSIIVRAVETLYACEEALRIIGEYEMPEKPHIEVRPRAGVGCGCTEAPRGILYHRYRIDDQGTILDAKIVPPTSQNQKTIESDLWHFVPKNINLSKEQLTWKCEQAIRNYDPCISCATHFLKVEIERE</sequence>
<dbReference type="Pfam" id="PF00374">
    <property type="entry name" value="NiFeSe_Hases"/>
    <property type="match status" value="2"/>
</dbReference>
<keyword evidence="6" id="KW-0408">Iron</keyword>
<evidence type="ECO:0000256" key="3">
    <source>
        <dbReference type="ARBA" id="ARBA00022596"/>
    </source>
</evidence>
<comment type="similarity">
    <text evidence="2">Belongs to the [NiFe]/[NiFeSe] hydrogenase large subunit family.</text>
</comment>
<dbReference type="Gene3D" id="1.10.645.10">
    <property type="entry name" value="Cytochrome-c3 Hydrogenase, chain B"/>
    <property type="match status" value="1"/>
</dbReference>
<feature type="binding site" evidence="6">
    <location>
        <position position="372"/>
    </location>
    <ligand>
        <name>Mg(2+)</name>
        <dbReference type="ChEBI" id="CHEBI:18420"/>
    </ligand>
</feature>
<feature type="binding site" evidence="6">
    <location>
        <position position="68"/>
    </location>
    <ligand>
        <name>Ni(2+)</name>
        <dbReference type="ChEBI" id="CHEBI:49786"/>
    </ligand>
</feature>
<dbReference type="EMBL" id="AP011720">
    <property type="protein sequence ID" value="BAL55531.1"/>
    <property type="molecule type" value="Genomic_DNA"/>
</dbReference>
<comment type="cofactor">
    <cofactor evidence="1 6">
        <name>Ni(2+)</name>
        <dbReference type="ChEBI" id="CHEBI:49786"/>
    </cofactor>
</comment>
<dbReference type="InterPro" id="IPR029014">
    <property type="entry name" value="NiFe-Hase_large"/>
</dbReference>
<gene>
    <name evidence="7" type="ORF">HGMM_F28H07C05</name>
</gene>
<dbReference type="InterPro" id="IPR018194">
    <property type="entry name" value="Ni-dep_hyd_lsu_Ni_BS"/>
</dbReference>
<evidence type="ECO:0000256" key="6">
    <source>
        <dbReference type="PIRSR" id="PIRSR601501-1"/>
    </source>
</evidence>
<feature type="binding site" evidence="6">
    <location>
        <position position="65"/>
    </location>
    <ligand>
        <name>Ni(2+)</name>
        <dbReference type="ChEBI" id="CHEBI:49786"/>
    </ligand>
</feature>
<name>H5SH95_9BACT</name>
<protein>
    <submittedName>
        <fullName evidence="7">Nickel-dependent hydrogenase large subunit</fullName>
    </submittedName>
</protein>
<evidence type="ECO:0000256" key="2">
    <source>
        <dbReference type="ARBA" id="ARBA00009292"/>
    </source>
</evidence>
<dbReference type="GO" id="GO:0008901">
    <property type="term" value="F:ferredoxin hydrogenase activity"/>
    <property type="evidence" value="ECO:0007669"/>
    <property type="project" value="InterPro"/>
</dbReference>
<keyword evidence="5" id="KW-0560">Oxidoreductase</keyword>
<feature type="binding site" evidence="6">
    <location>
        <position position="422"/>
    </location>
    <ligand>
        <name>Mg(2+)</name>
        <dbReference type="ChEBI" id="CHEBI:18420"/>
    </ligand>
</feature>
<dbReference type="PANTHER" id="PTHR43600">
    <property type="entry name" value="COENZYME F420 HYDROGENASE, SUBUNIT ALPHA"/>
    <property type="match status" value="1"/>
</dbReference>
<accession>H5SH95</accession>
<evidence type="ECO:0000256" key="4">
    <source>
        <dbReference type="ARBA" id="ARBA00022723"/>
    </source>
</evidence>
<feature type="binding site" evidence="6">
    <location>
        <position position="46"/>
    </location>
    <ligand>
        <name>Mg(2+)</name>
        <dbReference type="ChEBI" id="CHEBI:18420"/>
    </ligand>
</feature>
<reference evidence="7" key="2">
    <citation type="journal article" date="2012" name="PLoS ONE">
        <title>A Deeply Branching Thermophilic Bacterium with an Ancient Acetyl-CoA Pathway Dominates a Subsurface Ecosystem.</title>
        <authorList>
            <person name="Takami H."/>
            <person name="Noguchi H."/>
            <person name="Takaki Y."/>
            <person name="Uchiyama I."/>
            <person name="Toyoda A."/>
            <person name="Nishi S."/>
            <person name="Chee G.-J."/>
            <person name="Arai W."/>
            <person name="Nunoura T."/>
            <person name="Itoh T."/>
            <person name="Hattori M."/>
            <person name="Takai K."/>
        </authorList>
    </citation>
    <scope>NUCLEOTIDE SEQUENCE</scope>
</reference>
<comment type="cofactor">
    <cofactor evidence="6">
        <name>Fe cation</name>
        <dbReference type="ChEBI" id="CHEBI:24875"/>
    </cofactor>
</comment>
<dbReference type="InterPro" id="IPR001501">
    <property type="entry name" value="Ni-dep_hyd_lsu"/>
</dbReference>
<dbReference type="SUPFAM" id="SSF56762">
    <property type="entry name" value="HydB/Nqo4-like"/>
    <property type="match status" value="1"/>
</dbReference>
<evidence type="ECO:0000313" key="7">
    <source>
        <dbReference type="EMBL" id="BAL55531.1"/>
    </source>
</evidence>
<proteinExistence type="inferred from homology"/>
<organism evidence="7">
    <name type="scientific">uncultured Acetothermia bacterium</name>
    <dbReference type="NCBI Taxonomy" id="236499"/>
    <lineage>
        <taxon>Bacteria</taxon>
        <taxon>Candidatus Bipolaricaulota</taxon>
        <taxon>environmental samples</taxon>
    </lineage>
</organism>
<feature type="binding site" evidence="6">
    <location>
        <position position="68"/>
    </location>
    <ligand>
        <name>Fe cation</name>
        <dbReference type="ChEBI" id="CHEBI:24875"/>
    </ligand>
</feature>
<dbReference type="PANTHER" id="PTHR43600:SF2">
    <property type="entry name" value="F420-NON-REDUCING HYDROGENASE VHU SUBUNIT A"/>
    <property type="match status" value="1"/>
</dbReference>
<keyword evidence="4 6" id="KW-0479">Metal-binding</keyword>